<protein>
    <submittedName>
        <fullName evidence="1">Uncharacterized protein</fullName>
    </submittedName>
</protein>
<name>A0A0B1S1Y9_OESDE</name>
<dbReference type="EMBL" id="KN605331">
    <property type="protein sequence ID" value="KHJ79373.1"/>
    <property type="molecule type" value="Genomic_DNA"/>
</dbReference>
<evidence type="ECO:0000313" key="1">
    <source>
        <dbReference type="EMBL" id="KHJ79373.1"/>
    </source>
</evidence>
<reference evidence="1 2" key="1">
    <citation type="submission" date="2014-03" db="EMBL/GenBank/DDBJ databases">
        <title>Draft genome of the hookworm Oesophagostomum dentatum.</title>
        <authorList>
            <person name="Mitreva M."/>
        </authorList>
    </citation>
    <scope>NUCLEOTIDE SEQUENCE [LARGE SCALE GENOMIC DNA]</scope>
    <source>
        <strain evidence="1 2">OD-Hann</strain>
    </source>
</reference>
<sequence>MDRIPLEFLQKFYRIGQKRTYGGDDQYSSTV</sequence>
<evidence type="ECO:0000313" key="2">
    <source>
        <dbReference type="Proteomes" id="UP000053660"/>
    </source>
</evidence>
<organism evidence="1 2">
    <name type="scientific">Oesophagostomum dentatum</name>
    <name type="common">Nodular worm</name>
    <dbReference type="NCBI Taxonomy" id="61180"/>
    <lineage>
        <taxon>Eukaryota</taxon>
        <taxon>Metazoa</taxon>
        <taxon>Ecdysozoa</taxon>
        <taxon>Nematoda</taxon>
        <taxon>Chromadorea</taxon>
        <taxon>Rhabditida</taxon>
        <taxon>Rhabditina</taxon>
        <taxon>Rhabditomorpha</taxon>
        <taxon>Strongyloidea</taxon>
        <taxon>Strongylidae</taxon>
        <taxon>Oesophagostomum</taxon>
    </lineage>
</organism>
<proteinExistence type="predicted"/>
<gene>
    <name evidence="1" type="ORF">OESDEN_20981</name>
</gene>
<dbReference type="AlphaFoldDB" id="A0A0B1S1Y9"/>
<dbReference type="Proteomes" id="UP000053660">
    <property type="component" value="Unassembled WGS sequence"/>
</dbReference>
<accession>A0A0B1S1Y9</accession>
<keyword evidence="2" id="KW-1185">Reference proteome</keyword>